<keyword evidence="2" id="KW-0804">Transcription</keyword>
<evidence type="ECO:0000256" key="1">
    <source>
        <dbReference type="ARBA" id="ARBA00023015"/>
    </source>
</evidence>
<feature type="region of interest" description="Disordered" evidence="3">
    <location>
        <begin position="60"/>
        <end position="84"/>
    </location>
</feature>
<feature type="region of interest" description="Disordered" evidence="3">
    <location>
        <begin position="1"/>
        <end position="25"/>
    </location>
</feature>
<sequence length="546" mass="62204">MSRKRPLVLSESENESQYYPGKPNNTTSLVKSTYRDAWARFYEWDEEDSRNTLKSLRATSARRNRLPMHDELRPESGLQSSGSPLTEEAFSIVEYDEQNGTETVTVGRIQGKDPTDGVYRNLSYDSCTPISRNIQVGDDSDTLAFLPFADDPTFDWKDFVDQHAYCAWQEPSRMFSPCESFVTVQVARELVERHGISVEEIDRTAVSPVRLLETDCERGILARDDLGDWFRHFFAQPGADGDVFLPRSLVKSAHLTEASQINLGTDVFCNNLNCIISCCTTHLDNIPPPPSVVPTLMSTELSYDILEPCDRQCFLYVHTNTIPSNWTAEELEALTLTLRISPDTSPCDLAIICKKPCYEVFRWRKRLINDNTIEKAKLEHRNKVVRRSEARLKDTRPIVNTLANAIVHDVEVREGVWGLGCFILEPVAEDEFILEYVGELVYEETVLTRDAISIHRHRNYVFTLNESVSVDAERAGNESRYINHDGARPNCRARIKRVNGEHRIGLYANWDLEPGTELLLDYGPDYFKDKEPGVAARGVRKNPVTR</sequence>
<gene>
    <name evidence="5" type="primary">SETD7</name>
    <name evidence="5" type="ORF">AAF712_010852</name>
</gene>
<dbReference type="Gene3D" id="2.170.270.10">
    <property type="entry name" value="SET domain"/>
    <property type="match status" value="1"/>
</dbReference>
<dbReference type="PANTHER" id="PTHR45747:SF4">
    <property type="entry name" value="HISTONE-LYSINE N-METHYLTRANSFERASE E(Z)"/>
    <property type="match status" value="1"/>
</dbReference>
<dbReference type="GO" id="GO:0032259">
    <property type="term" value="P:methylation"/>
    <property type="evidence" value="ECO:0007669"/>
    <property type="project" value="UniProtKB-KW"/>
</dbReference>
<dbReference type="GO" id="GO:0140999">
    <property type="term" value="F:histone H3K4 trimethyltransferase activity"/>
    <property type="evidence" value="ECO:0007669"/>
    <property type="project" value="UniProtKB-EC"/>
</dbReference>
<protein>
    <submittedName>
        <fullName evidence="5">Histone-lysine N-methyltransferase setd7</fullName>
        <ecNumber evidence="5">2.1.1.354</ecNumber>
    </submittedName>
</protein>
<evidence type="ECO:0000256" key="2">
    <source>
        <dbReference type="ARBA" id="ARBA00023163"/>
    </source>
</evidence>
<evidence type="ECO:0000313" key="5">
    <source>
        <dbReference type="EMBL" id="KAL0062283.1"/>
    </source>
</evidence>
<dbReference type="InterPro" id="IPR001214">
    <property type="entry name" value="SET_dom"/>
</dbReference>
<organism evidence="5 6">
    <name type="scientific">Marasmius tenuissimus</name>
    <dbReference type="NCBI Taxonomy" id="585030"/>
    <lineage>
        <taxon>Eukaryota</taxon>
        <taxon>Fungi</taxon>
        <taxon>Dikarya</taxon>
        <taxon>Basidiomycota</taxon>
        <taxon>Agaricomycotina</taxon>
        <taxon>Agaricomycetes</taxon>
        <taxon>Agaricomycetidae</taxon>
        <taxon>Agaricales</taxon>
        <taxon>Marasmiineae</taxon>
        <taxon>Marasmiaceae</taxon>
        <taxon>Marasmius</taxon>
    </lineage>
</organism>
<dbReference type="SUPFAM" id="SSF82199">
    <property type="entry name" value="SET domain"/>
    <property type="match status" value="1"/>
</dbReference>
<reference evidence="5 6" key="1">
    <citation type="submission" date="2024-05" db="EMBL/GenBank/DDBJ databases">
        <title>A draft genome resource for the thread blight pathogen Marasmius tenuissimus strain MS-2.</title>
        <authorList>
            <person name="Yulfo-Soto G.E."/>
            <person name="Baruah I.K."/>
            <person name="Amoako-Attah I."/>
            <person name="Bukari Y."/>
            <person name="Meinhardt L.W."/>
            <person name="Bailey B.A."/>
            <person name="Cohen S.P."/>
        </authorList>
    </citation>
    <scope>NUCLEOTIDE SEQUENCE [LARGE SCALE GENOMIC DNA]</scope>
    <source>
        <strain evidence="5 6">MS-2</strain>
    </source>
</reference>
<keyword evidence="1" id="KW-0805">Transcription regulation</keyword>
<accession>A0ABR2ZNH1</accession>
<keyword evidence="6" id="KW-1185">Reference proteome</keyword>
<proteinExistence type="predicted"/>
<dbReference type="SMART" id="SM00317">
    <property type="entry name" value="SET"/>
    <property type="match status" value="1"/>
</dbReference>
<dbReference type="PANTHER" id="PTHR45747">
    <property type="entry name" value="HISTONE-LYSINE N-METHYLTRANSFERASE E(Z)"/>
    <property type="match status" value="1"/>
</dbReference>
<keyword evidence="5" id="KW-0808">Transferase</keyword>
<dbReference type="InterPro" id="IPR046341">
    <property type="entry name" value="SET_dom_sf"/>
</dbReference>
<comment type="caution">
    <text evidence="5">The sequence shown here is derived from an EMBL/GenBank/DDBJ whole genome shotgun (WGS) entry which is preliminary data.</text>
</comment>
<dbReference type="InterPro" id="IPR045318">
    <property type="entry name" value="EZH1/2-like"/>
</dbReference>
<keyword evidence="5" id="KW-0489">Methyltransferase</keyword>
<dbReference type="Proteomes" id="UP001437256">
    <property type="component" value="Unassembled WGS sequence"/>
</dbReference>
<evidence type="ECO:0000259" key="4">
    <source>
        <dbReference type="PROSITE" id="PS50280"/>
    </source>
</evidence>
<evidence type="ECO:0000256" key="3">
    <source>
        <dbReference type="SAM" id="MobiDB-lite"/>
    </source>
</evidence>
<dbReference type="EMBL" id="JBBXMP010000109">
    <property type="protein sequence ID" value="KAL0062283.1"/>
    <property type="molecule type" value="Genomic_DNA"/>
</dbReference>
<dbReference type="EC" id="2.1.1.354" evidence="5"/>
<feature type="domain" description="SET" evidence="4">
    <location>
        <begin position="408"/>
        <end position="523"/>
    </location>
</feature>
<dbReference type="PROSITE" id="PS50280">
    <property type="entry name" value="SET"/>
    <property type="match status" value="1"/>
</dbReference>
<evidence type="ECO:0000313" key="6">
    <source>
        <dbReference type="Proteomes" id="UP001437256"/>
    </source>
</evidence>
<name>A0ABR2ZNH1_9AGAR</name>
<dbReference type="Pfam" id="PF00856">
    <property type="entry name" value="SET"/>
    <property type="match status" value="1"/>
</dbReference>